<dbReference type="AlphaFoldDB" id="A0A518E3D0"/>
<dbReference type="Proteomes" id="UP000317648">
    <property type="component" value="Chromosome"/>
</dbReference>
<reference evidence="1 2" key="1">
    <citation type="submission" date="2019-02" db="EMBL/GenBank/DDBJ databases">
        <title>Deep-cultivation of Planctomycetes and their phenomic and genomic characterization uncovers novel biology.</title>
        <authorList>
            <person name="Wiegand S."/>
            <person name="Jogler M."/>
            <person name="Boedeker C."/>
            <person name="Pinto D."/>
            <person name="Vollmers J."/>
            <person name="Rivas-Marin E."/>
            <person name="Kohn T."/>
            <person name="Peeters S.H."/>
            <person name="Heuer A."/>
            <person name="Rast P."/>
            <person name="Oberbeckmann S."/>
            <person name="Bunk B."/>
            <person name="Jeske O."/>
            <person name="Meyerdierks A."/>
            <person name="Storesund J.E."/>
            <person name="Kallscheuer N."/>
            <person name="Luecker S."/>
            <person name="Lage O.M."/>
            <person name="Pohl T."/>
            <person name="Merkel B.J."/>
            <person name="Hornburger P."/>
            <person name="Mueller R.-W."/>
            <person name="Bruemmer F."/>
            <person name="Labrenz M."/>
            <person name="Spormann A.M."/>
            <person name="Op den Camp H."/>
            <person name="Overmann J."/>
            <person name="Amann R."/>
            <person name="Jetten M.S.M."/>
            <person name="Mascher T."/>
            <person name="Medema M.H."/>
            <person name="Devos D.P."/>
            <person name="Kaster A.-K."/>
            <person name="Ovreas L."/>
            <person name="Rohde M."/>
            <person name="Galperin M.Y."/>
            <person name="Jogler C."/>
        </authorList>
    </citation>
    <scope>NUCLEOTIDE SEQUENCE [LARGE SCALE GENOMIC DNA]</scope>
    <source>
        <strain evidence="1 2">Pla85_3_4</strain>
    </source>
</reference>
<name>A0A518E3D0_9BACT</name>
<evidence type="ECO:0000313" key="1">
    <source>
        <dbReference type="EMBL" id="QDU98594.1"/>
    </source>
</evidence>
<dbReference type="RefSeq" id="WP_145057971.1">
    <property type="nucleotide sequence ID" value="NZ_CP036433.1"/>
</dbReference>
<sequence length="89" mass="10008">MSRLPGPAGDLAAKADEVAAFLNEQTERLNFENYDGLRETEVMLRELARYLAAADPQAHLMEQLQRADEELKFFTHHLGVRPLTGEGEP</sequence>
<dbReference type="EMBL" id="CP036433">
    <property type="protein sequence ID" value="QDU98594.1"/>
    <property type="molecule type" value="Genomic_DNA"/>
</dbReference>
<dbReference type="KEGG" id="lcre:Pla8534_64650"/>
<proteinExistence type="predicted"/>
<keyword evidence="2" id="KW-1185">Reference proteome</keyword>
<dbReference type="OrthoDB" id="292766at2"/>
<evidence type="ECO:0000313" key="2">
    <source>
        <dbReference type="Proteomes" id="UP000317648"/>
    </source>
</evidence>
<gene>
    <name evidence="1" type="ORF">Pla8534_64650</name>
</gene>
<organism evidence="1 2">
    <name type="scientific">Lignipirellula cremea</name>
    <dbReference type="NCBI Taxonomy" id="2528010"/>
    <lineage>
        <taxon>Bacteria</taxon>
        <taxon>Pseudomonadati</taxon>
        <taxon>Planctomycetota</taxon>
        <taxon>Planctomycetia</taxon>
        <taxon>Pirellulales</taxon>
        <taxon>Pirellulaceae</taxon>
        <taxon>Lignipirellula</taxon>
    </lineage>
</organism>
<accession>A0A518E3D0</accession>
<protein>
    <submittedName>
        <fullName evidence="1">Uncharacterized protein</fullName>
    </submittedName>
</protein>